<feature type="domain" description="C2" evidence="9">
    <location>
        <begin position="1"/>
        <end position="98"/>
    </location>
</feature>
<dbReference type="PROSITE" id="PS50004">
    <property type="entry name" value="C2"/>
    <property type="match status" value="6"/>
</dbReference>
<dbReference type="Pfam" id="PF16165">
    <property type="entry name" value="Ferlin_C"/>
    <property type="match status" value="1"/>
</dbReference>
<keyword evidence="6 8" id="KW-1133">Transmembrane helix</keyword>
<feature type="transmembrane region" description="Helical" evidence="8">
    <location>
        <begin position="1793"/>
        <end position="1813"/>
    </location>
</feature>
<proteinExistence type="predicted"/>
<feature type="domain" description="C2" evidence="9">
    <location>
        <begin position="848"/>
        <end position="980"/>
    </location>
</feature>
<dbReference type="CDD" id="cd04037">
    <property type="entry name" value="C2E_Ferlin"/>
    <property type="match status" value="1"/>
</dbReference>
<dbReference type="InterPro" id="IPR037725">
    <property type="entry name" value="C2F_Ferlin"/>
</dbReference>
<keyword evidence="2 8" id="KW-0812">Transmembrane</keyword>
<feature type="domain" description="C2" evidence="9">
    <location>
        <begin position="160"/>
        <end position="277"/>
    </location>
</feature>
<name>A0ABM4CZE9_HYDVU</name>
<feature type="domain" description="C2" evidence="9">
    <location>
        <begin position="315"/>
        <end position="450"/>
    </location>
</feature>
<dbReference type="SMART" id="SM01201">
    <property type="entry name" value="FerB"/>
    <property type="match status" value="1"/>
</dbReference>
<dbReference type="InterPro" id="IPR000008">
    <property type="entry name" value="C2_dom"/>
</dbReference>
<dbReference type="Proteomes" id="UP001652625">
    <property type="component" value="Chromosome 12"/>
</dbReference>
<gene>
    <name evidence="11" type="primary">LOC101241494</name>
</gene>
<keyword evidence="10" id="KW-1185">Reference proteome</keyword>
<feature type="domain" description="C2" evidence="9">
    <location>
        <begin position="1544"/>
        <end position="1693"/>
    </location>
</feature>
<dbReference type="CDD" id="cd04011">
    <property type="entry name" value="C2B_Ferlin"/>
    <property type="match status" value="1"/>
</dbReference>
<dbReference type="InterPro" id="IPR037726">
    <property type="entry name" value="C2A_Ferlin"/>
</dbReference>
<accession>A0ABM4CZE9</accession>
<evidence type="ECO:0000256" key="8">
    <source>
        <dbReference type="SAM" id="Phobius"/>
    </source>
</evidence>
<evidence type="ECO:0000256" key="3">
    <source>
        <dbReference type="ARBA" id="ARBA00022723"/>
    </source>
</evidence>
<dbReference type="CDD" id="cd04017">
    <property type="entry name" value="C2D_Ferlin"/>
    <property type="match status" value="1"/>
</dbReference>
<dbReference type="PANTHER" id="PTHR12546:SF60">
    <property type="entry name" value="MISFIRE, ISOFORM F"/>
    <property type="match status" value="1"/>
</dbReference>
<keyword evidence="4" id="KW-0677">Repeat</keyword>
<dbReference type="InterPro" id="IPR012561">
    <property type="entry name" value="Ferlin_B-domain"/>
</dbReference>
<comment type="subcellular location">
    <subcellularLocation>
        <location evidence="1">Membrane</location>
        <topology evidence="1">Single-pass membrane protein</topology>
    </subcellularLocation>
</comment>
<sequence length="1826" mass="209853">MSLDVNLTAITGLKGKADRFCRFFFRGVPATSNVLQNCHGDALFNEEFFWPLETPLDNEEWLELRLYNRNKIFQDRLIGAYRLSLSQIIEGGSTDVVDNLIDTSHTILRIEVRMSVTYRKPEPGKNLYDHDLRSEEKSIKSVASVSSAKSKEMNESQEIYHPKIHHPKVINNVISEWIVQLRIIQAKDLAGVSLDPVVMITCGLQKKQTSIKKQTNNPDWDELFVFDFKCSDQEILDSILLLEVFTGKNIISDGSLIGLFKCDLWYVHNQPDHSFFSKFVPLLDGATTEIKGYVRVDLQIFTKGDVVKDPPPRKDDLEINQNLILPPKVNPFRPVYQYQLKIYAADGLPQMNANLLANVKKAFSNKLSDMADPFVEVSFAGLTAKTPVIKNTYQPEFNTLITFTEFFPPLCRRIKIQLKDSDMTTTELIGTHFIDMNDISDKAERRKGGFMPTFGPSWVNLYGSTRDYSVSEEHIDLNNGLGEGISYRGRVLLWMDCFEGEPGDTGVVEVEECEPLQPKLLGKEEIYQLFATFYEASMLPKKLGDSPVQFEIAIGEYGFLMKDLVEKKKKDQNEDDDKLYSESKAFVQSVTAPVKPLAPEKIYYYVPFGSDKPCTHIKFPFEDQRRRHYNFSILKKIYSILEDNLEELDERVRLEVPKTNIALKNVMGDLVHHCSMYIDLADGKRTGTHLGKNKLDQERTSMTILEIKNISLQAADIALCCISSENIKAQVERAHSLMRLMRKIVREPQHGLPDVFVWMIRSGKRVAYTRIPAEDILYSKVDAEKGRSCGRVQTIFLRLPGKMGHGENGWAIQAKIEVRFWLGLLKHKTDYLKDAPPGFEQEDDLLSVLATPPSYLRYTKKQKFVVRAHLYQARSLIGSDDSGLSDVFCRCIVTYKFKQTYVVWETRSPTWDMMLKFDDIELWGEIEEFAVNPPIIVLELFDQDFGGGEEFIGRILAKPVVKLCEEKYEKPFFPPVLQWFPVYRGETRAGEVLAAFEMLHISDNPDIISEIPEDPPLTDTPNGLIMKVPDKIRPVMKKHRIEVLFWGVRDLKKAQFMSVNSPQVELDCCYKIIKTNGEEDDVLKSVIIKSAARNPNFHDCVDIFDVWLPEAEKYLPPLTIHVNDCRAFGRQVLCGTHVINSLHKFFMDPSMYTRRLVQENDDKKVEAEISTEVTTEVTTETTTQDIVQKKKKEEEVAIEIYDWWTRFYETQRDMEEEEAVPSKKKKDVIKEEKKVSNIPRLKIYLDELENVEGFSGFNDFLACFNLLRGKKTEDEDDELKRFSGKFKGNFRLWKYPLPPDFDTEDEMGTFYRLPSNEPINLLVRVYVIRAINLHPMDSNGKADPYLVCSLGKKKYNDKDKYVSKQLSPEFGRCFEFKAVIPFDTVVRIDVMDWDMLGSNDLIGSTEIDIEDRFFSKHRPSCGIQLNYINHGYAAWRDPQKPAAILSKLCKEYGIDGPYFNDGTVFLDGKIWHASPFILDEKGKEKISDEPVALEALHHFEELAPKGFKLVPEHVETRSLFNPEKKGIEMGKIQMWIDMFPMELTMPGPPIDVSVRKPTEYVLRVTIWNTSDVLPSDTNIISGETSSDQYVKGWLEGNREDMQQTDVHYKSMDGSAMFNWRFIFSFMFHKAEEKIVTFKKANIFSIDLTEEKHKPYLYLQVWDADLFSADDFIGDVILSLTRLPSPAKTAKGCKLDILNKNHPCASLLKMKNCRGWWPFQVNPEDDDDPDPILAGKVEAELNLYTKEEAEAMPAGKGREEPLPLEKPNRPNDSFFTLMGPLTMLRYMIWEPYKFVILKLLVVAILVALLALFFYSMPGYLVQKLFQA</sequence>
<dbReference type="InterPro" id="IPR037723">
    <property type="entry name" value="C2D_Ferlin"/>
</dbReference>
<keyword evidence="7 8" id="KW-0472">Membrane</keyword>
<dbReference type="GeneID" id="101241494"/>
<dbReference type="RefSeq" id="XP_065667350.1">
    <property type="nucleotide sequence ID" value="XM_065811278.1"/>
</dbReference>
<dbReference type="SMART" id="SM00239">
    <property type="entry name" value="C2"/>
    <property type="match status" value="6"/>
</dbReference>
<evidence type="ECO:0000256" key="1">
    <source>
        <dbReference type="ARBA" id="ARBA00004167"/>
    </source>
</evidence>
<dbReference type="InterPro" id="IPR037721">
    <property type="entry name" value="Ferlin"/>
</dbReference>
<evidence type="ECO:0000313" key="11">
    <source>
        <dbReference type="RefSeq" id="XP_065667350.1"/>
    </source>
</evidence>
<dbReference type="Pfam" id="PF00168">
    <property type="entry name" value="C2"/>
    <property type="match status" value="7"/>
</dbReference>
<dbReference type="InterPro" id="IPR037724">
    <property type="entry name" value="C2E_Ferlin"/>
</dbReference>
<dbReference type="InterPro" id="IPR037720">
    <property type="entry name" value="C2B_Ferlin"/>
</dbReference>
<dbReference type="InterPro" id="IPR035892">
    <property type="entry name" value="C2_domain_sf"/>
</dbReference>
<keyword evidence="5" id="KW-0106">Calcium</keyword>
<dbReference type="CDD" id="cd08373">
    <property type="entry name" value="C2A_Ferlin"/>
    <property type="match status" value="1"/>
</dbReference>
<evidence type="ECO:0000313" key="10">
    <source>
        <dbReference type="Proteomes" id="UP001652625"/>
    </source>
</evidence>
<dbReference type="SUPFAM" id="SSF49562">
    <property type="entry name" value="C2 domain (Calcium/lipid-binding domain, CaLB)"/>
    <property type="match status" value="7"/>
</dbReference>
<feature type="domain" description="C2" evidence="9">
    <location>
        <begin position="1302"/>
        <end position="1422"/>
    </location>
</feature>
<evidence type="ECO:0000256" key="6">
    <source>
        <dbReference type="ARBA" id="ARBA00022989"/>
    </source>
</evidence>
<keyword evidence="3" id="KW-0479">Metal-binding</keyword>
<dbReference type="Pfam" id="PF08151">
    <property type="entry name" value="FerI"/>
    <property type="match status" value="1"/>
</dbReference>
<dbReference type="SMART" id="SM01202">
    <property type="entry name" value="FerI"/>
    <property type="match status" value="1"/>
</dbReference>
<dbReference type="InterPro" id="IPR032362">
    <property type="entry name" value="Ferlin_C"/>
</dbReference>
<dbReference type="CDD" id="cd08374">
    <property type="entry name" value="C2F_Ferlin"/>
    <property type="match status" value="1"/>
</dbReference>
<organism evidence="10 11">
    <name type="scientific">Hydra vulgaris</name>
    <name type="common">Hydra</name>
    <name type="synonym">Hydra attenuata</name>
    <dbReference type="NCBI Taxonomy" id="6087"/>
    <lineage>
        <taxon>Eukaryota</taxon>
        <taxon>Metazoa</taxon>
        <taxon>Cnidaria</taxon>
        <taxon>Hydrozoa</taxon>
        <taxon>Hydroidolina</taxon>
        <taxon>Anthoathecata</taxon>
        <taxon>Aplanulata</taxon>
        <taxon>Hydridae</taxon>
        <taxon>Hydra</taxon>
    </lineage>
</organism>
<reference evidence="11" key="1">
    <citation type="submission" date="2025-08" db="UniProtKB">
        <authorList>
            <consortium name="RefSeq"/>
        </authorList>
    </citation>
    <scope>IDENTIFICATION</scope>
</reference>
<dbReference type="PANTHER" id="PTHR12546">
    <property type="entry name" value="FER-1-LIKE"/>
    <property type="match status" value="1"/>
</dbReference>
<dbReference type="Pfam" id="PF08150">
    <property type="entry name" value="FerB"/>
    <property type="match status" value="1"/>
</dbReference>
<dbReference type="Gene3D" id="2.60.40.150">
    <property type="entry name" value="C2 domain"/>
    <property type="match status" value="6"/>
</dbReference>
<evidence type="ECO:0000256" key="7">
    <source>
        <dbReference type="ARBA" id="ARBA00023136"/>
    </source>
</evidence>
<dbReference type="InterPro" id="IPR012968">
    <property type="entry name" value="FerIin_dom"/>
</dbReference>
<evidence type="ECO:0000256" key="4">
    <source>
        <dbReference type="ARBA" id="ARBA00022737"/>
    </source>
</evidence>
<evidence type="ECO:0000259" key="9">
    <source>
        <dbReference type="PROSITE" id="PS50004"/>
    </source>
</evidence>
<evidence type="ECO:0000256" key="5">
    <source>
        <dbReference type="ARBA" id="ARBA00022837"/>
    </source>
</evidence>
<dbReference type="CDD" id="cd04018">
    <property type="entry name" value="C2C_Ferlin"/>
    <property type="match status" value="1"/>
</dbReference>
<protein>
    <submittedName>
        <fullName evidence="11">Otoferlin isoform X3</fullName>
    </submittedName>
</protein>
<evidence type="ECO:0000256" key="2">
    <source>
        <dbReference type="ARBA" id="ARBA00022692"/>
    </source>
</evidence>
<dbReference type="InterPro" id="IPR037722">
    <property type="entry name" value="C2C_Ferlin"/>
</dbReference>